<evidence type="ECO:0000256" key="1">
    <source>
        <dbReference type="ARBA" id="ARBA00023015"/>
    </source>
</evidence>
<dbReference type="SMART" id="SM00342">
    <property type="entry name" value="HTH_ARAC"/>
    <property type="match status" value="1"/>
</dbReference>
<proteinExistence type="predicted"/>
<evidence type="ECO:0000259" key="4">
    <source>
        <dbReference type="PROSITE" id="PS01124"/>
    </source>
</evidence>
<sequence length="198" mass="23058">MEKKKEHPAHQQKHIYIKNMVCQRCIMVVNEIVQKNGIDNAKVQLGKLEVARPISNDQLKRIESELNNVGFEVINNRTVQLIEQIKTTTINYVYKSQEHANINYSSYLAEQLNRDYNYLSSLFSSIEGITIEKYMINLKIERVKELLVYDEKTLSEIAFEMEYSSVAHLSGQFKKVTGFTPSYFKQIGEKKRKSIDIV</sequence>
<evidence type="ECO:0000256" key="3">
    <source>
        <dbReference type="ARBA" id="ARBA00023163"/>
    </source>
</evidence>
<dbReference type="Gene3D" id="1.10.10.60">
    <property type="entry name" value="Homeodomain-like"/>
    <property type="match status" value="1"/>
</dbReference>
<dbReference type="SUPFAM" id="SSF46689">
    <property type="entry name" value="Homeodomain-like"/>
    <property type="match status" value="1"/>
</dbReference>
<dbReference type="GO" id="GO:0003700">
    <property type="term" value="F:DNA-binding transcription factor activity"/>
    <property type="evidence" value="ECO:0007669"/>
    <property type="project" value="InterPro"/>
</dbReference>
<dbReference type="PANTHER" id="PTHR43280:SF2">
    <property type="entry name" value="HTH-TYPE TRANSCRIPTIONAL REGULATOR EXSA"/>
    <property type="match status" value="1"/>
</dbReference>
<keyword evidence="3" id="KW-0804">Transcription</keyword>
<evidence type="ECO:0000313" key="5">
    <source>
        <dbReference type="EMBL" id="VAW22793.1"/>
    </source>
</evidence>
<dbReference type="PROSITE" id="PS01124">
    <property type="entry name" value="HTH_ARAC_FAMILY_2"/>
    <property type="match status" value="1"/>
</dbReference>
<dbReference type="InterPro" id="IPR018060">
    <property type="entry name" value="HTH_AraC"/>
</dbReference>
<dbReference type="GO" id="GO:0043565">
    <property type="term" value="F:sequence-specific DNA binding"/>
    <property type="evidence" value="ECO:0007669"/>
    <property type="project" value="InterPro"/>
</dbReference>
<dbReference type="AlphaFoldDB" id="A0A3B0U352"/>
<gene>
    <name evidence="5" type="ORF">MNBD_BACTEROID01-1927</name>
</gene>
<keyword evidence="1" id="KW-0805">Transcription regulation</keyword>
<protein>
    <submittedName>
        <fullName evidence="5">Transcriptional regulator, AraC family</fullName>
    </submittedName>
</protein>
<name>A0A3B0U352_9ZZZZ</name>
<reference evidence="5" key="1">
    <citation type="submission" date="2018-06" db="EMBL/GenBank/DDBJ databases">
        <authorList>
            <person name="Zhirakovskaya E."/>
        </authorList>
    </citation>
    <scope>NUCLEOTIDE SEQUENCE</scope>
</reference>
<evidence type="ECO:0000256" key="2">
    <source>
        <dbReference type="ARBA" id="ARBA00023125"/>
    </source>
</evidence>
<dbReference type="PANTHER" id="PTHR43280">
    <property type="entry name" value="ARAC-FAMILY TRANSCRIPTIONAL REGULATOR"/>
    <property type="match status" value="1"/>
</dbReference>
<dbReference type="Gene3D" id="3.30.70.100">
    <property type="match status" value="1"/>
</dbReference>
<accession>A0A3B0U352</accession>
<dbReference type="Pfam" id="PF12833">
    <property type="entry name" value="HTH_18"/>
    <property type="match status" value="1"/>
</dbReference>
<keyword evidence="2" id="KW-0238">DNA-binding</keyword>
<feature type="domain" description="HTH araC/xylS-type" evidence="4">
    <location>
        <begin position="87"/>
        <end position="187"/>
    </location>
</feature>
<dbReference type="InterPro" id="IPR009057">
    <property type="entry name" value="Homeodomain-like_sf"/>
</dbReference>
<organism evidence="5">
    <name type="scientific">hydrothermal vent metagenome</name>
    <dbReference type="NCBI Taxonomy" id="652676"/>
    <lineage>
        <taxon>unclassified sequences</taxon>
        <taxon>metagenomes</taxon>
        <taxon>ecological metagenomes</taxon>
    </lineage>
</organism>
<dbReference type="EMBL" id="UOEP01000179">
    <property type="protein sequence ID" value="VAW22793.1"/>
    <property type="molecule type" value="Genomic_DNA"/>
</dbReference>